<dbReference type="InterPro" id="IPR011990">
    <property type="entry name" value="TPR-like_helical_dom_sf"/>
</dbReference>
<feature type="compositionally biased region" description="Polar residues" evidence="1">
    <location>
        <begin position="42"/>
        <end position="53"/>
    </location>
</feature>
<dbReference type="PANTHER" id="PTHR15696:SF36">
    <property type="entry name" value="NONSENSE-MEDIATED MRNA DECAY FACTOR"/>
    <property type="match status" value="1"/>
</dbReference>
<evidence type="ECO:0000259" key="3">
    <source>
        <dbReference type="Pfam" id="PF10374"/>
    </source>
</evidence>
<feature type="compositionally biased region" description="Polar residues" evidence="1">
    <location>
        <begin position="843"/>
        <end position="855"/>
    </location>
</feature>
<feature type="compositionally biased region" description="Basic residues" evidence="1">
    <location>
        <begin position="1"/>
        <end position="14"/>
    </location>
</feature>
<evidence type="ECO:0000259" key="2">
    <source>
        <dbReference type="Pfam" id="PF10373"/>
    </source>
</evidence>
<evidence type="ECO:0000313" key="5">
    <source>
        <dbReference type="Proteomes" id="UP001233271"/>
    </source>
</evidence>
<dbReference type="Pfam" id="PF10373">
    <property type="entry name" value="EST1_DNA_bind"/>
    <property type="match status" value="1"/>
</dbReference>
<dbReference type="InterPro" id="IPR018834">
    <property type="entry name" value="DNA/RNA-bd_Est1-type"/>
</dbReference>
<keyword evidence="5" id="KW-1185">Reference proteome</keyword>
<feature type="region of interest" description="Disordered" evidence="1">
    <location>
        <begin position="789"/>
        <end position="910"/>
    </location>
</feature>
<sequence length="910" mass="98964">MPPPNPRRRARGGRNRGGGDGSGTSSGAGGGAIGILGASTGTSTAETMSSGSPGKSAIELYHDAQAASAELKSLMQSQPPWAREADAVRQLARNTYLAVLFQHPLSPHAQTLDSLWLGTTYTLIQAYREVVGRIEASLPPRKGKDSADLRRTLARFRQALGAEDAFYRGLIGRIVAFYHLHDRAAEYLAMAGVPVPEPEEGDGLAPPLSREEGEKKVGLVYKGLICLGDLERYKEQCSEKARRDAREGLPPRDAKFERAVMYYEVARALQPDNGTAFNQLAVIDGYLGDNFHCTYHYFRALAVRQPFPGGEANLERVLKRAFDRWRVARHEGSTSPTDDLEAFRRDVLVICAILFLKASTSHVPLMRDALCEQFARSLRARKLPSETIVKTTAMAIGSHWFCRLDASRGGSGIGDPAKAAKAERRRAVEDLSLSFLFAVYTALVDVTTTEVEEALASRAGENESAVADDDDDDDIDTVLALAARITAVVRRILPSLRIMSRWLKTHLDYVSRAAHGSNPELRAGIDTFWTAYKRLMLALARLFPLIQLPSLDGPLEEDVDMRGFLPLRVGNAEESFELQCADVHPNEEQLMRIADLLVDVKLLMQTDAGAAVLSDGFPSAPFVTENSETASVSVAETEDDPVNLAMRTGLMEAPSVEDDADEVIMWERTTPIVEQSARFPPPTTAQDLLQNLSLGGLPPPDPAPMLFGGDAGGSIWTMSREESQKGAQRAQRVHAAVPWQSENQQGHRLSNPAIFEFAQPQAPQPQAPQQQAPQPQGQQYSQYGAQYYQQYGAPPPSTAHPSSAWTAPAQQGQGQSGHSQPLYASQSGQSGQRSAQHSAQHSNPHSDQPTPQSGQHSHPHSTEPSPPAWRPRPAAQTQVQNIWGPPDAGAWGNGQRTASSSSAGWGYRPG</sequence>
<dbReference type="KEGG" id="ccac:CcaHIS019_0205730"/>
<dbReference type="Pfam" id="PF10374">
    <property type="entry name" value="EST1"/>
    <property type="match status" value="1"/>
</dbReference>
<feature type="compositionally biased region" description="Low complexity" evidence="1">
    <location>
        <begin position="799"/>
        <end position="842"/>
    </location>
</feature>
<dbReference type="InterPro" id="IPR045153">
    <property type="entry name" value="Est1/Ebs1-like"/>
</dbReference>
<dbReference type="AlphaFoldDB" id="A0AA48KZZ7"/>
<evidence type="ECO:0000256" key="1">
    <source>
        <dbReference type="SAM" id="MobiDB-lite"/>
    </source>
</evidence>
<dbReference type="GeneID" id="85493082"/>
<evidence type="ECO:0000313" key="4">
    <source>
        <dbReference type="EMBL" id="BEI89211.1"/>
    </source>
</evidence>
<protein>
    <recommendedName>
        <fullName evidence="6">DNA/RNA-binding domain-containing protein</fullName>
    </recommendedName>
</protein>
<dbReference type="SUPFAM" id="SSF48452">
    <property type="entry name" value="TPR-like"/>
    <property type="match status" value="1"/>
</dbReference>
<feature type="compositionally biased region" description="Gly residues" evidence="1">
    <location>
        <begin position="15"/>
        <end position="34"/>
    </location>
</feature>
<feature type="region of interest" description="Disordered" evidence="1">
    <location>
        <begin position="720"/>
        <end position="746"/>
    </location>
</feature>
<feature type="compositionally biased region" description="Polar residues" evidence="1">
    <location>
        <begin position="894"/>
        <end position="903"/>
    </location>
</feature>
<dbReference type="RefSeq" id="XP_060454477.1">
    <property type="nucleotide sequence ID" value="XM_060597599.1"/>
</dbReference>
<name>A0AA48KZZ7_9TREE</name>
<dbReference type="Gene3D" id="1.25.40.10">
    <property type="entry name" value="Tetratricopeptide repeat domain"/>
    <property type="match status" value="1"/>
</dbReference>
<feature type="domain" description="DNA/RNA-binding" evidence="2">
    <location>
        <begin position="259"/>
        <end position="568"/>
    </location>
</feature>
<dbReference type="Proteomes" id="UP001233271">
    <property type="component" value="Chromosome 2"/>
</dbReference>
<feature type="domain" description="Telomerase activating protein Est1-like N-terminal" evidence="3">
    <location>
        <begin position="111"/>
        <end position="237"/>
    </location>
</feature>
<reference evidence="4" key="1">
    <citation type="journal article" date="2023" name="BMC Genomics">
        <title>Chromosome-level genome assemblies of Cutaneotrichosporon spp. (Trichosporonales, Basidiomycota) reveal imbalanced evolution between nucleotide sequences and chromosome synteny.</title>
        <authorList>
            <person name="Kobayashi Y."/>
            <person name="Kayamori A."/>
            <person name="Aoki K."/>
            <person name="Shiwa Y."/>
            <person name="Matsutani M."/>
            <person name="Fujita N."/>
            <person name="Sugita T."/>
            <person name="Iwasaki W."/>
            <person name="Tanaka N."/>
            <person name="Takashima M."/>
        </authorList>
    </citation>
    <scope>NUCLEOTIDE SEQUENCE</scope>
    <source>
        <strain evidence="4">HIS019</strain>
    </source>
</reference>
<accession>A0AA48KZZ7</accession>
<dbReference type="PANTHER" id="PTHR15696">
    <property type="entry name" value="SMG-7 SUPPRESSOR WITH MORPHOLOGICAL EFFECT ON GENITALIA PROTEIN 7"/>
    <property type="match status" value="1"/>
</dbReference>
<organism evidence="4 5">
    <name type="scientific">Cutaneotrichosporon cavernicola</name>
    <dbReference type="NCBI Taxonomy" id="279322"/>
    <lineage>
        <taxon>Eukaryota</taxon>
        <taxon>Fungi</taxon>
        <taxon>Dikarya</taxon>
        <taxon>Basidiomycota</taxon>
        <taxon>Agaricomycotina</taxon>
        <taxon>Tremellomycetes</taxon>
        <taxon>Trichosporonales</taxon>
        <taxon>Trichosporonaceae</taxon>
        <taxon>Cutaneotrichosporon</taxon>
    </lineage>
</organism>
<dbReference type="InterPro" id="IPR019458">
    <property type="entry name" value="Est1-like_N"/>
</dbReference>
<evidence type="ECO:0008006" key="6">
    <source>
        <dbReference type="Google" id="ProtNLM"/>
    </source>
</evidence>
<feature type="region of interest" description="Disordered" evidence="1">
    <location>
        <begin position="1"/>
        <end position="56"/>
    </location>
</feature>
<dbReference type="EMBL" id="AP028213">
    <property type="protein sequence ID" value="BEI89211.1"/>
    <property type="molecule type" value="Genomic_DNA"/>
</dbReference>
<gene>
    <name evidence="4" type="ORF">CcaverHIS019_0205730</name>
</gene>
<proteinExistence type="predicted"/>